<keyword evidence="1" id="KW-0472">Membrane</keyword>
<protein>
    <submittedName>
        <fullName evidence="2">Uncharacterized protein</fullName>
    </submittedName>
</protein>
<dbReference type="KEGG" id="pmi:PMT9312_1911"/>
<evidence type="ECO:0000256" key="1">
    <source>
        <dbReference type="SAM" id="Phobius"/>
    </source>
</evidence>
<keyword evidence="1" id="KW-0812">Transmembrane</keyword>
<dbReference type="AlphaFoldDB" id="A7FAL1"/>
<proteinExistence type="predicted"/>
<accession>A7FAL1</accession>
<feature type="transmembrane region" description="Helical" evidence="1">
    <location>
        <begin position="6"/>
        <end position="24"/>
    </location>
</feature>
<dbReference type="EMBL" id="CP000111">
    <property type="protein sequence ID" value="ABS83185.1"/>
    <property type="molecule type" value="Genomic_DNA"/>
</dbReference>
<organism evidence="2 3">
    <name type="scientific">Prochlorococcus marinus (strain MIT 9312)</name>
    <dbReference type="NCBI Taxonomy" id="74546"/>
    <lineage>
        <taxon>Bacteria</taxon>
        <taxon>Bacillati</taxon>
        <taxon>Cyanobacteriota</taxon>
        <taxon>Cyanophyceae</taxon>
        <taxon>Synechococcales</taxon>
        <taxon>Prochlorococcaceae</taxon>
        <taxon>Prochlorococcus</taxon>
    </lineage>
</organism>
<name>A7FAL1_PROM9</name>
<reference evidence="3" key="1">
    <citation type="submission" date="2005-07" db="EMBL/GenBank/DDBJ databases">
        <title>Complete sequence of Prochlorococcus marinus str. MIT 9312.</title>
        <authorList>
            <consortium name="US DOE Joint Genome Institute"/>
            <person name="Copeland A."/>
            <person name="Lucas S."/>
            <person name="Lapidus A."/>
            <person name="Barry K."/>
            <person name="Detter J.C."/>
            <person name="Glavina T."/>
            <person name="Hammon N."/>
            <person name="Israni S."/>
            <person name="Pitluck S."/>
            <person name="Thiel J."/>
            <person name="Schmutz J."/>
            <person name="Larimer F."/>
            <person name="Land M."/>
            <person name="Kyrpides N."/>
            <person name="Lykidis A."/>
            <person name="Richardson P."/>
        </authorList>
    </citation>
    <scope>NUCLEOTIDE SEQUENCE [LARGE SCALE GENOMIC DNA]</scope>
    <source>
        <strain evidence="3">MIT 9312</strain>
    </source>
</reference>
<dbReference type="Proteomes" id="UP000002715">
    <property type="component" value="Chromosome"/>
</dbReference>
<keyword evidence="1" id="KW-1133">Transmembrane helix</keyword>
<dbReference type="HOGENOM" id="CLU_3220597_0_0_3"/>
<sequence length="45" mass="5296">MINFPLFLEGLLIPLVFLGFFAVYKKSKRKKNNKVYNRPKNKPPS</sequence>
<gene>
    <name evidence="2" type="ordered locus">PMT9312_1911</name>
</gene>
<evidence type="ECO:0000313" key="2">
    <source>
        <dbReference type="EMBL" id="ABS83185.1"/>
    </source>
</evidence>
<evidence type="ECO:0000313" key="3">
    <source>
        <dbReference type="Proteomes" id="UP000002715"/>
    </source>
</evidence>